<proteinExistence type="predicted"/>
<dbReference type="SUPFAM" id="SSF46767">
    <property type="entry name" value="Methylated DNA-protein cysteine methyltransferase, C-terminal domain"/>
    <property type="match status" value="1"/>
</dbReference>
<protein>
    <submittedName>
        <fullName evidence="1">Uncharacterized protein</fullName>
    </submittedName>
</protein>
<dbReference type="EMBL" id="CP025785">
    <property type="protein sequence ID" value="AWG42512.1"/>
    <property type="molecule type" value="Genomic_DNA"/>
</dbReference>
<keyword evidence="2" id="KW-1185">Reference proteome</keyword>
<reference evidence="1 2" key="1">
    <citation type="submission" date="2018-01" db="EMBL/GenBank/DDBJ databases">
        <title>Genome sequence of Borrelia tachyglossi.</title>
        <authorList>
            <person name="Gofton A.W."/>
        </authorList>
    </citation>
    <scope>NUCLEOTIDE SEQUENCE [LARGE SCALE GENOMIC DNA]</scope>
    <source>
        <strain evidence="1 2">Bc-F10-1268</strain>
    </source>
</reference>
<accession>A0A2S1LW52</accession>
<gene>
    <name evidence="1" type="ORF">CR532_00585</name>
</gene>
<organism evidence="1 2">
    <name type="scientific">Candidatus Borreliella tachyglossi</name>
    <dbReference type="NCBI Taxonomy" id="1964448"/>
    <lineage>
        <taxon>Bacteria</taxon>
        <taxon>Pseudomonadati</taxon>
        <taxon>Spirochaetota</taxon>
        <taxon>Spirochaetia</taxon>
        <taxon>Spirochaetales</taxon>
        <taxon>Borreliaceae</taxon>
        <taxon>Borreliella</taxon>
    </lineage>
</organism>
<evidence type="ECO:0000313" key="1">
    <source>
        <dbReference type="EMBL" id="AWG42512.1"/>
    </source>
</evidence>
<dbReference type="InterPro" id="IPR036217">
    <property type="entry name" value="MethylDNA_cys_MeTrfase_DNAb"/>
</dbReference>
<sequence>MLKKKCIPKNKIHCNWLKVFKSPFEGDYYGLTYAELAVNAGFNARYSRYMGYCMTLKVYPLMIPYRRVISKDSKIEVFNCPGGISLKRFYSILKKIDHSYILSR</sequence>
<evidence type="ECO:0000313" key="2">
    <source>
        <dbReference type="Proteomes" id="UP000244655"/>
    </source>
</evidence>
<dbReference type="Proteomes" id="UP000244655">
    <property type="component" value="Chromosome"/>
</dbReference>
<dbReference type="AlphaFoldDB" id="A0A2S1LW52"/>
<name>A0A2S1LW52_9SPIR</name>